<dbReference type="PANTHER" id="PTHR10177">
    <property type="entry name" value="CYCLINS"/>
    <property type="match status" value="1"/>
</dbReference>
<protein>
    <recommendedName>
        <fullName evidence="2">Cyclin N-terminal domain-containing protein</fullName>
    </recommendedName>
</protein>
<accession>A0A078AQP7</accession>
<dbReference type="InterPro" id="IPR039361">
    <property type="entry name" value="Cyclin"/>
</dbReference>
<dbReference type="Pfam" id="PF00134">
    <property type="entry name" value="Cyclin_N"/>
    <property type="match status" value="1"/>
</dbReference>
<reference evidence="3 4" key="1">
    <citation type="submission" date="2014-06" db="EMBL/GenBank/DDBJ databases">
        <authorList>
            <person name="Swart Estienne"/>
        </authorList>
    </citation>
    <scope>NUCLEOTIDE SEQUENCE [LARGE SCALE GENOMIC DNA]</scope>
    <source>
        <strain evidence="3 4">130c</strain>
    </source>
</reference>
<dbReference type="EMBL" id="CCKQ01012894">
    <property type="protein sequence ID" value="CDW84529.1"/>
    <property type="molecule type" value="Genomic_DNA"/>
</dbReference>
<dbReference type="InterPro" id="IPR006671">
    <property type="entry name" value="Cyclin_N"/>
</dbReference>
<feature type="region of interest" description="Disordered" evidence="1">
    <location>
        <begin position="34"/>
        <end position="78"/>
    </location>
</feature>
<evidence type="ECO:0000313" key="4">
    <source>
        <dbReference type="Proteomes" id="UP000039865"/>
    </source>
</evidence>
<dbReference type="AlphaFoldDB" id="A0A078AQP7"/>
<evidence type="ECO:0000313" key="3">
    <source>
        <dbReference type="EMBL" id="CDW84529.1"/>
    </source>
</evidence>
<dbReference type="InParanoid" id="A0A078AQP7"/>
<evidence type="ECO:0000256" key="1">
    <source>
        <dbReference type="SAM" id="MobiDB-lite"/>
    </source>
</evidence>
<dbReference type="Gene3D" id="1.10.472.10">
    <property type="entry name" value="Cyclin-like"/>
    <property type="match status" value="2"/>
</dbReference>
<feature type="domain" description="Cyclin N-terminal" evidence="2">
    <location>
        <begin position="152"/>
        <end position="275"/>
    </location>
</feature>
<dbReference type="SUPFAM" id="SSF47954">
    <property type="entry name" value="Cyclin-like"/>
    <property type="match status" value="1"/>
</dbReference>
<sequence length="453" mass="53248">MHKLDVTQQAIKKLSSNQILSQGNMNQKQFFQRRNQVSLQQKTSATSNTRSLPRLNKSFVSSQQTSRFSSPNKKIDAQYSDQSNNNIKEEIAIRRTPTTRKSQPNVDILRLSLNVMQLTVNDPIPENIEFSKLDETLNLVVPAGAKKRRQRNKQLDTLADVNIMEFHGISSQQRAKFIDWMIQVFRVLKRGSIKTFLNAAFLLDKYYKIKKYSGIQISRKDFQLIGLTLILICSKFEDSEPITIHQILFEASHGKYHSAQIFQKEQEILQTLDYRFHVESYYDLASQGLYQLTNQFKLLEISELDKKIVQKIVNFISQLIVMQTEIFQSDPEQLSQAIQWLTLRYMKYYYRQKCFSTNEDENDTAIIKDSKGLKNLDAFEQLTKQFKQQVALKQKIKYKRLMIRIINFYDNLEESHPGIKNIYKSYKLFFTNESRQILLNCLPKMKVKRLKSR</sequence>
<evidence type="ECO:0000259" key="2">
    <source>
        <dbReference type="Pfam" id="PF00134"/>
    </source>
</evidence>
<feature type="compositionally biased region" description="Polar residues" evidence="1">
    <location>
        <begin position="34"/>
        <end position="51"/>
    </location>
</feature>
<proteinExistence type="predicted"/>
<feature type="compositionally biased region" description="Polar residues" evidence="1">
    <location>
        <begin position="58"/>
        <end position="72"/>
    </location>
</feature>
<name>A0A078AQP7_STYLE</name>
<organism evidence="3 4">
    <name type="scientific">Stylonychia lemnae</name>
    <name type="common">Ciliate</name>
    <dbReference type="NCBI Taxonomy" id="5949"/>
    <lineage>
        <taxon>Eukaryota</taxon>
        <taxon>Sar</taxon>
        <taxon>Alveolata</taxon>
        <taxon>Ciliophora</taxon>
        <taxon>Intramacronucleata</taxon>
        <taxon>Spirotrichea</taxon>
        <taxon>Stichotrichia</taxon>
        <taxon>Sporadotrichida</taxon>
        <taxon>Oxytrichidae</taxon>
        <taxon>Stylonychinae</taxon>
        <taxon>Stylonychia</taxon>
    </lineage>
</organism>
<dbReference type="InterPro" id="IPR036915">
    <property type="entry name" value="Cyclin-like_sf"/>
</dbReference>
<gene>
    <name evidence="3" type="primary">Contig12046.g12881</name>
    <name evidence="3" type="ORF">STYLEM_13593</name>
</gene>
<keyword evidence="4" id="KW-1185">Reference proteome</keyword>
<dbReference type="Proteomes" id="UP000039865">
    <property type="component" value="Unassembled WGS sequence"/>
</dbReference>